<protein>
    <submittedName>
        <fullName evidence="2">WGS project CAEQ00000000 data, annotated contig 316</fullName>
    </submittedName>
</protein>
<accession>F9WEV0</accession>
<reference evidence="2 3" key="2">
    <citation type="journal article" date="2012" name="Proc. Natl. Acad. Sci. U.S.A.">
        <title>Antigenic diversity is generated by distinct evolutionary mechanisms in African trypanosome species.</title>
        <authorList>
            <person name="Jackson A.P."/>
            <person name="Berry A."/>
            <person name="Aslett M."/>
            <person name="Allison H.C."/>
            <person name="Burton P."/>
            <person name="Vavrova-Anderson J."/>
            <person name="Brown R."/>
            <person name="Browne H."/>
            <person name="Corton N."/>
            <person name="Hauser H."/>
            <person name="Gamble J."/>
            <person name="Gilderthorp R."/>
            <person name="Marcello L."/>
            <person name="McQuillan J."/>
            <person name="Otto T.D."/>
            <person name="Quail M.A."/>
            <person name="Sanders M.J."/>
            <person name="van Tonder A."/>
            <person name="Ginger M.L."/>
            <person name="Field M.C."/>
            <person name="Barry J.D."/>
            <person name="Hertz-Fowler C."/>
            <person name="Berriman M."/>
        </authorList>
    </citation>
    <scope>NUCLEOTIDE SEQUENCE [LARGE SCALE GENOMIC DNA]</scope>
    <source>
        <strain evidence="2 3">IL3000</strain>
    </source>
</reference>
<evidence type="ECO:0000313" key="3">
    <source>
        <dbReference type="Proteomes" id="UP000000702"/>
    </source>
</evidence>
<feature type="compositionally biased region" description="Basic and acidic residues" evidence="1">
    <location>
        <begin position="30"/>
        <end position="58"/>
    </location>
</feature>
<feature type="region of interest" description="Disordered" evidence="1">
    <location>
        <begin position="1"/>
        <end position="284"/>
    </location>
</feature>
<dbReference type="EMBL" id="CAEQ01002066">
    <property type="protein sequence ID" value="CCD15816.1"/>
    <property type="molecule type" value="Genomic_DNA"/>
</dbReference>
<feature type="compositionally biased region" description="Basic residues" evidence="1">
    <location>
        <begin position="479"/>
        <end position="490"/>
    </location>
</feature>
<proteinExistence type="predicted"/>
<feature type="compositionally biased region" description="Basic and acidic residues" evidence="1">
    <location>
        <begin position="68"/>
        <end position="90"/>
    </location>
</feature>
<dbReference type="AlphaFoldDB" id="F9WEV0"/>
<feature type="region of interest" description="Disordered" evidence="1">
    <location>
        <begin position="621"/>
        <end position="642"/>
    </location>
</feature>
<feature type="compositionally biased region" description="Basic and acidic residues" evidence="1">
    <location>
        <begin position="411"/>
        <end position="423"/>
    </location>
</feature>
<keyword evidence="3" id="KW-1185">Reference proteome</keyword>
<feature type="compositionally biased region" description="Polar residues" evidence="1">
    <location>
        <begin position="671"/>
        <end position="683"/>
    </location>
</feature>
<gene>
    <name evidence="2" type="ORF">TCIL3000_0_08170</name>
</gene>
<feature type="compositionally biased region" description="Polar residues" evidence="1">
    <location>
        <begin position="253"/>
        <end position="264"/>
    </location>
</feature>
<reference evidence="3" key="1">
    <citation type="submission" date="2011-07" db="EMBL/GenBank/DDBJ databases">
        <title>Divergent evolution of antigenic variation in African trypanosomes.</title>
        <authorList>
            <person name="Jackson A.P."/>
            <person name="Berry A."/>
            <person name="Allison H.C."/>
            <person name="Burton P."/>
            <person name="Anderson J."/>
            <person name="Aslett M."/>
            <person name="Brown R."/>
            <person name="Corton N."/>
            <person name="Harris D."/>
            <person name="Hauser H."/>
            <person name="Gamble J."/>
            <person name="Gilderthorp R."/>
            <person name="McQuillan J."/>
            <person name="Quail M.A."/>
            <person name="Sanders M."/>
            <person name="Van Tonder A."/>
            <person name="Ginger M.L."/>
            <person name="Donelson J.E."/>
            <person name="Field M.C."/>
            <person name="Barry J.D."/>
            <person name="Berriman M."/>
            <person name="Hertz-Fowler C."/>
        </authorList>
    </citation>
    <scope>NUCLEOTIDE SEQUENCE [LARGE SCALE GENOMIC DNA]</scope>
    <source>
        <strain evidence="3">IL3000</strain>
    </source>
</reference>
<feature type="region of interest" description="Disordered" evidence="1">
    <location>
        <begin position="786"/>
        <end position="812"/>
    </location>
</feature>
<evidence type="ECO:0000313" key="2">
    <source>
        <dbReference type="EMBL" id="CCD15816.1"/>
    </source>
</evidence>
<feature type="compositionally biased region" description="Low complexity" evidence="1">
    <location>
        <begin position="350"/>
        <end position="373"/>
    </location>
</feature>
<feature type="compositionally biased region" description="Polar residues" evidence="1">
    <location>
        <begin position="216"/>
        <end position="229"/>
    </location>
</feature>
<feature type="region of interest" description="Disordered" evidence="1">
    <location>
        <begin position="308"/>
        <end position="327"/>
    </location>
</feature>
<feature type="compositionally biased region" description="Polar residues" evidence="1">
    <location>
        <begin position="863"/>
        <end position="881"/>
    </location>
</feature>
<dbReference type="VEuPathDB" id="TriTrypDB:TcIL3000_0_08170"/>
<feature type="compositionally biased region" description="Low complexity" evidence="1">
    <location>
        <begin position="908"/>
        <end position="918"/>
    </location>
</feature>
<feature type="compositionally biased region" description="Low complexity" evidence="1">
    <location>
        <begin position="194"/>
        <end position="210"/>
    </location>
</feature>
<feature type="region of interest" description="Disordered" evidence="1">
    <location>
        <begin position="336"/>
        <end position="564"/>
    </location>
</feature>
<dbReference type="OMA" id="AQHHPNV"/>
<sequence length="1061" mass="114581">MWGSMKKFFGISSPKGGPKTSETSLLIDDANSKTDEKKPGGSETAHPEGKMSLMERAELLASRGAEQYGKKEVIDSRSQRKEQPERECHSRSLSNIQLTSSMQDRGVIGERQPSLVRNQFLDRQPPMKSYAHSRNGYERSEMPEAPVSHTLSARSGRLGTNERDTAPGPGNRNERGRQVSERPSAVRKNVKYISSSDSDSDSGSTHASNSAKTGKKLNTSTPQKETFNSEAPVLSSSKKKENPQEVPGPLPPQQNSSVLSATKSDVSKEGATKPVLPHTNNGASSLASSLVTKTAQAKDVTQAATILQPAAGVPPEQPPSFKSSGNEVKLPAAAITETTSVKKPPGKENTTPTAVLVTPPTVTVPKPVETVVPPKKELTMASVTKKTDGNPPVPPQEETQKKKSLVVEKISGTDRKGDSEGKDVQGGGQTSIEVATAPPPTNSTRSAGSEDKDRGGTITNKARNSPRMRKHSSSEGTRKRSTVTNRKRRSQGAPADDKSDSGGDSSTHSPSDKGDDSEGSGSNVRKRYKSRSRRRTGSKSRRSRREPEGSRDRSSSLHSLSEFPDSIFRSTDVYKLYFMLKKEEEECARSRRLSRQRCVETPVRRGRWREYHGECRSKDADGGSPGRCYGKLRRSASSAQTRRVSLAPYDGLGSCGRPMSSRAASRRSHRGLNNLSPSRYMPSTSCSQFPGQSNCCCCSHHASYAELPRGRAQSHSATPPPYRDNEQKRVQLEEPVGNSYGEPGSKWRSGSGKEGLFTSTKVHAVAKESNPDLSISFRSGKQKNYSPVSRCGKKSTDTPLNGTSQRCTTPARGLSARNRVADIDVLRFLKRCYSDGRSLSGERGNGIKRRSISRPNSAAVLDGTQSESKAGTFLSGSSGTPTPAKGMHKDLGQQARASPKAKALAVGSTTPTRSRSSSDNVYKGLSLPPEADATNGTTCWPCDSTRRTKDVTMDLLNELGYNASGSPTWQPTGRVSVGRQEGKVSPILRRRTIRRMGTESTVVDGSDAGAPRSVVVVEELKVDDRGKPYVLVREVPHGAKAVKAQRSLVDRLSKPKSVNVG</sequence>
<feature type="compositionally biased region" description="Basic and acidic residues" evidence="1">
    <location>
        <begin position="545"/>
        <end position="555"/>
    </location>
</feature>
<feature type="compositionally biased region" description="Polar residues" evidence="1">
    <location>
        <begin position="91"/>
        <end position="103"/>
    </location>
</feature>
<organism evidence="2 3">
    <name type="scientific">Trypanosoma congolense (strain IL3000)</name>
    <dbReference type="NCBI Taxonomy" id="1068625"/>
    <lineage>
        <taxon>Eukaryota</taxon>
        <taxon>Discoba</taxon>
        <taxon>Euglenozoa</taxon>
        <taxon>Kinetoplastea</taxon>
        <taxon>Metakinetoplastina</taxon>
        <taxon>Trypanosomatida</taxon>
        <taxon>Trypanosomatidae</taxon>
        <taxon>Trypanosoma</taxon>
        <taxon>Nannomonas</taxon>
    </lineage>
</organism>
<comment type="caution">
    <text evidence="2">The sequence shown here is derived from an EMBL/GenBank/DDBJ whole genome shotgun (WGS) entry which is preliminary data.</text>
</comment>
<feature type="region of interest" description="Disordered" evidence="1">
    <location>
        <begin position="656"/>
        <end position="683"/>
    </location>
</feature>
<feature type="compositionally biased region" description="Basic residues" evidence="1">
    <location>
        <begin position="524"/>
        <end position="544"/>
    </location>
</feature>
<feature type="region of interest" description="Disordered" evidence="1">
    <location>
        <begin position="838"/>
        <end position="938"/>
    </location>
</feature>
<feature type="compositionally biased region" description="Polar residues" evidence="1">
    <location>
        <begin position="797"/>
        <end position="808"/>
    </location>
</feature>
<evidence type="ECO:0000256" key="1">
    <source>
        <dbReference type="SAM" id="MobiDB-lite"/>
    </source>
</evidence>
<name>F9WEV0_TRYCI</name>
<dbReference type="Proteomes" id="UP000000702">
    <property type="component" value="Unassembled WGS sequence"/>
</dbReference>